<evidence type="ECO:0008006" key="3">
    <source>
        <dbReference type="Google" id="ProtNLM"/>
    </source>
</evidence>
<proteinExistence type="predicted"/>
<dbReference type="Proteomes" id="UP001168620">
    <property type="component" value="Unassembled WGS sequence"/>
</dbReference>
<organism evidence="1 2">
    <name type="scientific">Nocardioides oceani</name>
    <dbReference type="NCBI Taxonomy" id="3058369"/>
    <lineage>
        <taxon>Bacteria</taxon>
        <taxon>Bacillati</taxon>
        <taxon>Actinomycetota</taxon>
        <taxon>Actinomycetes</taxon>
        <taxon>Propionibacteriales</taxon>
        <taxon>Nocardioidaceae</taxon>
        <taxon>Nocardioides</taxon>
    </lineage>
</organism>
<dbReference type="RefSeq" id="WP_300953815.1">
    <property type="nucleotide sequence ID" value="NZ_JAUHJQ010000008.1"/>
</dbReference>
<evidence type="ECO:0000313" key="1">
    <source>
        <dbReference type="EMBL" id="MDN4174721.1"/>
    </source>
</evidence>
<name>A0ABT8FJ73_9ACTN</name>
<gene>
    <name evidence="1" type="ORF">QWY28_17300</name>
</gene>
<comment type="caution">
    <text evidence="1">The sequence shown here is derived from an EMBL/GenBank/DDBJ whole genome shotgun (WGS) entry which is preliminary data.</text>
</comment>
<evidence type="ECO:0000313" key="2">
    <source>
        <dbReference type="Proteomes" id="UP001168620"/>
    </source>
</evidence>
<accession>A0ABT8FJ73</accession>
<protein>
    <recommendedName>
        <fullName evidence="3">ImmA/IrrE family metallo-endopeptidase</fullName>
    </recommendedName>
</protein>
<dbReference type="EMBL" id="JAUHJQ010000008">
    <property type="protein sequence ID" value="MDN4174721.1"/>
    <property type="molecule type" value="Genomic_DNA"/>
</dbReference>
<sequence>MVIVARSHVTKREAQAICDYAADLAGLLNMPGWRILVMEEPTQDDDEAYATIDWIDQKHTAQLRLCPSWMKLDDATRRECITHEVLHLLHARVSTVALDDAAVYMRDHDHRDWSRRVRREFELMVDHLATFMSRTFKLEEAWDRAHGRTS</sequence>
<reference evidence="1" key="1">
    <citation type="submission" date="2023-06" db="EMBL/GenBank/DDBJ databases">
        <title>Draft genome sequence of Nocardioides sp. SOB77.</title>
        <authorList>
            <person name="Zhang G."/>
        </authorList>
    </citation>
    <scope>NUCLEOTIDE SEQUENCE</scope>
    <source>
        <strain evidence="1">SOB77</strain>
    </source>
</reference>
<keyword evidence="2" id="KW-1185">Reference proteome</keyword>